<dbReference type="Proteomes" id="UP001302602">
    <property type="component" value="Unassembled WGS sequence"/>
</dbReference>
<dbReference type="AlphaFoldDB" id="A0AAN6YZA3"/>
<name>A0AAN6YZA3_9PEZI</name>
<dbReference type="InterPro" id="IPR056637">
    <property type="entry name" value="DUF7735"/>
</dbReference>
<gene>
    <name evidence="2" type="ORF">N657DRAFT_649979</name>
</gene>
<organism evidence="2 3">
    <name type="scientific">Parathielavia appendiculata</name>
    <dbReference type="NCBI Taxonomy" id="2587402"/>
    <lineage>
        <taxon>Eukaryota</taxon>
        <taxon>Fungi</taxon>
        <taxon>Dikarya</taxon>
        <taxon>Ascomycota</taxon>
        <taxon>Pezizomycotina</taxon>
        <taxon>Sordariomycetes</taxon>
        <taxon>Sordariomycetidae</taxon>
        <taxon>Sordariales</taxon>
        <taxon>Chaetomiaceae</taxon>
        <taxon>Parathielavia</taxon>
    </lineage>
</organism>
<sequence length="110" mass="11467">MPASLLPEYTSYPHNASSWWAANGAGIVRIASECLIMRLEASNMGVLGGAVFLNLTLIHAKCCAEANPAVITQSAMGANPYTGTGAAESKATCTSTAQLTPTNAIPQLRW</sequence>
<proteinExistence type="predicted"/>
<reference evidence="2" key="1">
    <citation type="journal article" date="2023" name="Mol. Phylogenet. Evol.">
        <title>Genome-scale phylogeny and comparative genomics of the fungal order Sordariales.</title>
        <authorList>
            <person name="Hensen N."/>
            <person name="Bonometti L."/>
            <person name="Westerberg I."/>
            <person name="Brannstrom I.O."/>
            <person name="Guillou S."/>
            <person name="Cros-Aarteil S."/>
            <person name="Calhoun S."/>
            <person name="Haridas S."/>
            <person name="Kuo A."/>
            <person name="Mondo S."/>
            <person name="Pangilinan J."/>
            <person name="Riley R."/>
            <person name="LaButti K."/>
            <person name="Andreopoulos B."/>
            <person name="Lipzen A."/>
            <person name="Chen C."/>
            <person name="Yan M."/>
            <person name="Daum C."/>
            <person name="Ng V."/>
            <person name="Clum A."/>
            <person name="Steindorff A."/>
            <person name="Ohm R.A."/>
            <person name="Martin F."/>
            <person name="Silar P."/>
            <person name="Natvig D.O."/>
            <person name="Lalanne C."/>
            <person name="Gautier V."/>
            <person name="Ament-Velasquez S.L."/>
            <person name="Kruys A."/>
            <person name="Hutchinson M.I."/>
            <person name="Powell A.J."/>
            <person name="Barry K."/>
            <person name="Miller A.N."/>
            <person name="Grigoriev I.V."/>
            <person name="Debuchy R."/>
            <person name="Gladieux P."/>
            <person name="Hiltunen Thoren M."/>
            <person name="Johannesson H."/>
        </authorList>
    </citation>
    <scope>NUCLEOTIDE SEQUENCE</scope>
    <source>
        <strain evidence="2">CBS 731.68</strain>
    </source>
</reference>
<reference evidence="2" key="2">
    <citation type="submission" date="2023-05" db="EMBL/GenBank/DDBJ databases">
        <authorList>
            <consortium name="Lawrence Berkeley National Laboratory"/>
            <person name="Steindorff A."/>
            <person name="Hensen N."/>
            <person name="Bonometti L."/>
            <person name="Westerberg I."/>
            <person name="Brannstrom I.O."/>
            <person name="Guillou S."/>
            <person name="Cros-Aarteil S."/>
            <person name="Calhoun S."/>
            <person name="Haridas S."/>
            <person name="Kuo A."/>
            <person name="Mondo S."/>
            <person name="Pangilinan J."/>
            <person name="Riley R."/>
            <person name="Labutti K."/>
            <person name="Andreopoulos B."/>
            <person name="Lipzen A."/>
            <person name="Chen C."/>
            <person name="Yanf M."/>
            <person name="Daum C."/>
            <person name="Ng V."/>
            <person name="Clum A."/>
            <person name="Ohm R."/>
            <person name="Martin F."/>
            <person name="Silar P."/>
            <person name="Natvig D."/>
            <person name="Lalanne C."/>
            <person name="Gautier V."/>
            <person name="Ament-Velasquez S.L."/>
            <person name="Kruys A."/>
            <person name="Hutchinson M.I."/>
            <person name="Powell A.J."/>
            <person name="Barry K."/>
            <person name="Miller A.N."/>
            <person name="Grigoriev I.V."/>
            <person name="Debuchy R."/>
            <person name="Gladieux P."/>
            <person name="Thoren M.H."/>
            <person name="Johannesson H."/>
        </authorList>
    </citation>
    <scope>NUCLEOTIDE SEQUENCE</scope>
    <source>
        <strain evidence="2">CBS 731.68</strain>
    </source>
</reference>
<keyword evidence="3" id="KW-1185">Reference proteome</keyword>
<feature type="domain" description="DUF7735" evidence="1">
    <location>
        <begin position="1"/>
        <end position="69"/>
    </location>
</feature>
<dbReference type="RefSeq" id="XP_062643434.1">
    <property type="nucleotide sequence ID" value="XM_062793838.1"/>
</dbReference>
<protein>
    <recommendedName>
        <fullName evidence="1">DUF7735 domain-containing protein</fullName>
    </recommendedName>
</protein>
<comment type="caution">
    <text evidence="2">The sequence shown here is derived from an EMBL/GenBank/DDBJ whole genome shotgun (WGS) entry which is preliminary data.</text>
</comment>
<accession>A0AAN6YZA3</accession>
<dbReference type="Pfam" id="PF24870">
    <property type="entry name" value="DUF7735"/>
    <property type="match status" value="1"/>
</dbReference>
<evidence type="ECO:0000259" key="1">
    <source>
        <dbReference type="Pfam" id="PF24870"/>
    </source>
</evidence>
<dbReference type="GeneID" id="87830607"/>
<dbReference type="EMBL" id="MU853246">
    <property type="protein sequence ID" value="KAK4119661.1"/>
    <property type="molecule type" value="Genomic_DNA"/>
</dbReference>
<evidence type="ECO:0000313" key="3">
    <source>
        <dbReference type="Proteomes" id="UP001302602"/>
    </source>
</evidence>
<evidence type="ECO:0000313" key="2">
    <source>
        <dbReference type="EMBL" id="KAK4119661.1"/>
    </source>
</evidence>